<keyword evidence="5" id="KW-1185">Reference proteome</keyword>
<dbReference type="InParanoid" id="A0A1E7F7W7"/>
<accession>A0A1E7F7W7</accession>
<dbReference type="GO" id="GO:0005739">
    <property type="term" value="C:mitochondrion"/>
    <property type="evidence" value="ECO:0007669"/>
    <property type="project" value="TreeGrafter"/>
</dbReference>
<dbReference type="GO" id="GO:0071949">
    <property type="term" value="F:FAD binding"/>
    <property type="evidence" value="ECO:0007669"/>
    <property type="project" value="InterPro"/>
</dbReference>
<dbReference type="GO" id="GO:0006744">
    <property type="term" value="P:ubiquinone biosynthetic process"/>
    <property type="evidence" value="ECO:0007669"/>
    <property type="project" value="TreeGrafter"/>
</dbReference>
<evidence type="ECO:0000259" key="3">
    <source>
        <dbReference type="Pfam" id="PF01494"/>
    </source>
</evidence>
<feature type="domain" description="FAD-binding" evidence="3">
    <location>
        <begin position="67"/>
        <end position="121"/>
    </location>
</feature>
<evidence type="ECO:0000313" key="4">
    <source>
        <dbReference type="EMBL" id="OEU13953.1"/>
    </source>
</evidence>
<evidence type="ECO:0000313" key="5">
    <source>
        <dbReference type="Proteomes" id="UP000095751"/>
    </source>
</evidence>
<dbReference type="Gene3D" id="3.50.50.60">
    <property type="entry name" value="FAD/NAD(P)-binding domain"/>
    <property type="match status" value="1"/>
</dbReference>
<organism evidence="4 5">
    <name type="scientific">Fragilariopsis cylindrus CCMP1102</name>
    <dbReference type="NCBI Taxonomy" id="635003"/>
    <lineage>
        <taxon>Eukaryota</taxon>
        <taxon>Sar</taxon>
        <taxon>Stramenopiles</taxon>
        <taxon>Ochrophyta</taxon>
        <taxon>Bacillariophyta</taxon>
        <taxon>Bacillariophyceae</taxon>
        <taxon>Bacillariophycidae</taxon>
        <taxon>Bacillariales</taxon>
        <taxon>Bacillariaceae</taxon>
        <taxon>Fragilariopsis</taxon>
    </lineage>
</organism>
<protein>
    <recommendedName>
        <fullName evidence="3">FAD-binding domain-containing protein</fullName>
    </recommendedName>
</protein>
<evidence type="ECO:0000256" key="2">
    <source>
        <dbReference type="ARBA" id="ARBA00022827"/>
    </source>
</evidence>
<dbReference type="Proteomes" id="UP000095751">
    <property type="component" value="Unassembled WGS sequence"/>
</dbReference>
<dbReference type="Pfam" id="PF01494">
    <property type="entry name" value="FAD_binding_3"/>
    <property type="match status" value="1"/>
</dbReference>
<dbReference type="PANTHER" id="PTHR43004:SF6">
    <property type="entry name" value="FAD_NAD(P)-BINDING OXIDOREDUCTASE FAMILY PROTEIN"/>
    <property type="match status" value="1"/>
</dbReference>
<keyword evidence="2" id="KW-0274">FAD</keyword>
<dbReference type="SUPFAM" id="SSF51905">
    <property type="entry name" value="FAD/NAD(P)-binding domain"/>
    <property type="match status" value="1"/>
</dbReference>
<dbReference type="KEGG" id="fcy:FRACYDRAFT_242306"/>
<dbReference type="AlphaFoldDB" id="A0A1E7F7W7"/>
<dbReference type="InterPro" id="IPR002938">
    <property type="entry name" value="FAD-bd"/>
</dbReference>
<keyword evidence="1" id="KW-0285">Flavoprotein</keyword>
<dbReference type="InterPro" id="IPR050641">
    <property type="entry name" value="RIFMO-like"/>
</dbReference>
<dbReference type="EMBL" id="KV784361">
    <property type="protein sequence ID" value="OEU13953.1"/>
    <property type="molecule type" value="Genomic_DNA"/>
</dbReference>
<gene>
    <name evidence="4" type="ORF">FRACYDRAFT_242306</name>
</gene>
<dbReference type="GO" id="GO:0016709">
    <property type="term" value="F:oxidoreductase activity, acting on paired donors, with incorporation or reduction of molecular oxygen, NAD(P)H as one donor, and incorporation of one atom of oxygen"/>
    <property type="evidence" value="ECO:0007669"/>
    <property type="project" value="UniProtKB-ARBA"/>
</dbReference>
<name>A0A1E7F7W7_9STRA</name>
<proteinExistence type="predicted"/>
<dbReference type="InterPro" id="IPR036188">
    <property type="entry name" value="FAD/NAD-bd_sf"/>
</dbReference>
<sequence>MFRSYPRLWLSFLPNSIAAGRRSTFPSRLLLGRRSTHELYHRKNHNHAAAVSIRDKIDGKNIETCSRVLIVGGGPSGLFLAHLLRSYDVPFILIEAQTPEQRFKHPQAHFLNTRTMEILKHGLSYCNINNNDNNDSPYSKAKNTNDVYQKLREAMPPVEEWKSFRFGPDMIGTNSNGEENLMAEVIHPVERPLMAEEDANGRLPSRKVSTRDLALQLATEKMPCAFCLLEIVNEKTASMNTRSQSGDDPLLSLQQTLERSIGLPFFLPCRVIVLAANKNNNNIPLKEIHHEPICTMHVDNPQWESLNLLPEKIIDQQRIFVVIRPDGHVAAISDEDNLDDLIIDTQSVLI</sequence>
<evidence type="ECO:0000256" key="1">
    <source>
        <dbReference type="ARBA" id="ARBA00022630"/>
    </source>
</evidence>
<dbReference type="PANTHER" id="PTHR43004">
    <property type="entry name" value="TRK SYSTEM POTASSIUM UPTAKE PROTEIN"/>
    <property type="match status" value="1"/>
</dbReference>
<dbReference type="OrthoDB" id="1716816at2759"/>
<reference evidence="4 5" key="1">
    <citation type="submission" date="2016-09" db="EMBL/GenBank/DDBJ databases">
        <title>Extensive genetic diversity and differential bi-allelic expression allows diatom success in the polar Southern Ocean.</title>
        <authorList>
            <consortium name="DOE Joint Genome Institute"/>
            <person name="Mock T."/>
            <person name="Otillar R.P."/>
            <person name="Strauss J."/>
            <person name="Dupont C."/>
            <person name="Frickenhaus S."/>
            <person name="Maumus F."/>
            <person name="Mcmullan M."/>
            <person name="Sanges R."/>
            <person name="Schmutz J."/>
            <person name="Toseland A."/>
            <person name="Valas R."/>
            <person name="Veluchamy A."/>
            <person name="Ward B.J."/>
            <person name="Allen A."/>
            <person name="Barry K."/>
            <person name="Falciatore A."/>
            <person name="Ferrante M."/>
            <person name="Fortunato A.E."/>
            <person name="Gloeckner G."/>
            <person name="Gruber A."/>
            <person name="Hipkin R."/>
            <person name="Janech M."/>
            <person name="Kroth P."/>
            <person name="Leese F."/>
            <person name="Lindquist E."/>
            <person name="Lyon B.R."/>
            <person name="Martin J."/>
            <person name="Mayer C."/>
            <person name="Parker M."/>
            <person name="Quesneville H."/>
            <person name="Raymond J."/>
            <person name="Uhlig C."/>
            <person name="Valentin K.U."/>
            <person name="Worden A.Z."/>
            <person name="Armbrust E.V."/>
            <person name="Bowler C."/>
            <person name="Green B."/>
            <person name="Moulton V."/>
            <person name="Van Oosterhout C."/>
            <person name="Grigoriev I."/>
        </authorList>
    </citation>
    <scope>NUCLEOTIDE SEQUENCE [LARGE SCALE GENOMIC DNA]</scope>
    <source>
        <strain evidence="4 5">CCMP1102</strain>
    </source>
</reference>